<keyword evidence="3" id="KW-1185">Reference proteome</keyword>
<dbReference type="EMBL" id="CP133838">
    <property type="protein sequence ID" value="WMY74142.1"/>
    <property type="molecule type" value="Genomic_DNA"/>
</dbReference>
<organism evidence="2 3">
    <name type="scientific">Buttiauxella selenatireducens</name>
    <dbReference type="NCBI Taxonomy" id="3073902"/>
    <lineage>
        <taxon>Bacteria</taxon>
        <taxon>Pseudomonadati</taxon>
        <taxon>Pseudomonadota</taxon>
        <taxon>Gammaproteobacteria</taxon>
        <taxon>Enterobacterales</taxon>
        <taxon>Enterobacteriaceae</taxon>
        <taxon>Buttiauxella</taxon>
    </lineage>
</organism>
<dbReference type="InterPro" id="IPR058406">
    <property type="entry name" value="DUF8093"/>
</dbReference>
<reference evidence="2 3" key="1">
    <citation type="submission" date="2023-09" db="EMBL/GenBank/DDBJ databases">
        <title>Buttiauxella selenatireducens sp. nov., isolated from the rhizosphere of Cardamine hupingshanesis.</title>
        <authorList>
            <person name="Zhang S."/>
            <person name="Xu Z."/>
            <person name="Wang H."/>
            <person name="Guo Y."/>
        </authorList>
    </citation>
    <scope>NUCLEOTIDE SEQUENCE [LARGE SCALE GENOMIC DNA]</scope>
    <source>
        <strain evidence="2 3">R73</strain>
    </source>
</reference>
<evidence type="ECO:0000313" key="2">
    <source>
        <dbReference type="EMBL" id="WMY74142.1"/>
    </source>
</evidence>
<sequence length="282" mass="32985">MLIDISNIKGLNIMDVYDLRREHVRPKEFENILSPFFVRHKISNYFYLEKSIAASSGGFDGYQLKRIYGLKPPFSNDMSRQGEEYFLHNSIDRGYLVAVEHFGFERNGINYPFFIAENGELFCVNENHVDDFFVNFILGAFKSSVLMYGKPLPTRSNYVPVTKDFGPGFWRTLDDDYHALSNIGKMIINRATSMGDEGRVFMSEGKDFMHTTRDKIQEWSPLPPELDEGNRSLIFRRSVIRRYGERREIHQSYLESDDAWTQDGKSWQWIPGVSDEDFEFKK</sequence>
<dbReference type="Pfam" id="PF26362">
    <property type="entry name" value="DUF8093"/>
    <property type="match status" value="1"/>
</dbReference>
<dbReference type="Proteomes" id="UP001246690">
    <property type="component" value="Chromosome"/>
</dbReference>
<evidence type="ECO:0000259" key="1">
    <source>
        <dbReference type="Pfam" id="PF26362"/>
    </source>
</evidence>
<dbReference type="RefSeq" id="WP_309876700.1">
    <property type="nucleotide sequence ID" value="NZ_CP133838.1"/>
</dbReference>
<name>A0ABY9S9N4_9ENTR</name>
<feature type="domain" description="DUF8093" evidence="1">
    <location>
        <begin position="14"/>
        <end position="154"/>
    </location>
</feature>
<protein>
    <recommendedName>
        <fullName evidence="1">DUF8093 domain-containing protein</fullName>
    </recommendedName>
</protein>
<gene>
    <name evidence="2" type="ORF">RHD99_22400</name>
</gene>
<evidence type="ECO:0000313" key="3">
    <source>
        <dbReference type="Proteomes" id="UP001246690"/>
    </source>
</evidence>
<proteinExistence type="predicted"/>
<accession>A0ABY9S9N4</accession>